<protein>
    <recommendedName>
        <fullName evidence="10">Purine nucleoside phosphorylase</fullName>
    </recommendedName>
</protein>
<evidence type="ECO:0000256" key="1">
    <source>
        <dbReference type="ARBA" id="ARBA00000553"/>
    </source>
</evidence>
<evidence type="ECO:0000256" key="10">
    <source>
        <dbReference type="RuleBase" id="RU361274"/>
    </source>
</evidence>
<evidence type="ECO:0000256" key="6">
    <source>
        <dbReference type="ARBA" id="ARBA00022833"/>
    </source>
</evidence>
<comment type="catalytic activity">
    <reaction evidence="1">
        <text>inosine + phosphate = alpha-D-ribose 1-phosphate + hypoxanthine</text>
        <dbReference type="Rhea" id="RHEA:27646"/>
        <dbReference type="ChEBI" id="CHEBI:17368"/>
        <dbReference type="ChEBI" id="CHEBI:17596"/>
        <dbReference type="ChEBI" id="CHEBI:43474"/>
        <dbReference type="ChEBI" id="CHEBI:57720"/>
        <dbReference type="EC" id="2.4.2.1"/>
    </reaction>
    <physiologicalReaction direction="left-to-right" evidence="1">
        <dbReference type="Rhea" id="RHEA:27647"/>
    </physiologicalReaction>
</comment>
<evidence type="ECO:0000256" key="3">
    <source>
        <dbReference type="ARBA" id="ARBA00022679"/>
    </source>
</evidence>
<dbReference type="CDD" id="cd16833">
    <property type="entry name" value="YfiH"/>
    <property type="match status" value="1"/>
</dbReference>
<gene>
    <name evidence="11" type="ORF">GCM10008938_40040</name>
</gene>
<comment type="catalytic activity">
    <reaction evidence="9">
        <text>S-methyl-5'-thioadenosine + phosphate = 5-(methylsulfanyl)-alpha-D-ribose 1-phosphate + adenine</text>
        <dbReference type="Rhea" id="RHEA:11852"/>
        <dbReference type="ChEBI" id="CHEBI:16708"/>
        <dbReference type="ChEBI" id="CHEBI:17509"/>
        <dbReference type="ChEBI" id="CHEBI:43474"/>
        <dbReference type="ChEBI" id="CHEBI:58533"/>
        <dbReference type="EC" id="2.4.2.28"/>
    </reaction>
    <physiologicalReaction direction="left-to-right" evidence="9">
        <dbReference type="Rhea" id="RHEA:11853"/>
    </physiologicalReaction>
</comment>
<evidence type="ECO:0000256" key="2">
    <source>
        <dbReference type="ARBA" id="ARBA00007353"/>
    </source>
</evidence>
<keyword evidence="5" id="KW-0378">Hydrolase</keyword>
<comment type="catalytic activity">
    <reaction evidence="7">
        <text>adenosine + H2O + H(+) = inosine + NH4(+)</text>
        <dbReference type="Rhea" id="RHEA:24408"/>
        <dbReference type="ChEBI" id="CHEBI:15377"/>
        <dbReference type="ChEBI" id="CHEBI:15378"/>
        <dbReference type="ChEBI" id="CHEBI:16335"/>
        <dbReference type="ChEBI" id="CHEBI:17596"/>
        <dbReference type="ChEBI" id="CHEBI:28938"/>
        <dbReference type="EC" id="3.5.4.4"/>
    </reaction>
    <physiologicalReaction direction="left-to-right" evidence="7">
        <dbReference type="Rhea" id="RHEA:24409"/>
    </physiologicalReaction>
</comment>
<evidence type="ECO:0000256" key="7">
    <source>
        <dbReference type="ARBA" id="ARBA00047989"/>
    </source>
</evidence>
<proteinExistence type="inferred from homology"/>
<dbReference type="Proteomes" id="UP000632222">
    <property type="component" value="Unassembled WGS sequence"/>
</dbReference>
<dbReference type="InterPro" id="IPR011324">
    <property type="entry name" value="Cytotoxic_necrot_fac-like_cat"/>
</dbReference>
<evidence type="ECO:0000256" key="8">
    <source>
        <dbReference type="ARBA" id="ARBA00048968"/>
    </source>
</evidence>
<keyword evidence="4" id="KW-0479">Metal-binding</keyword>
<dbReference type="EMBL" id="BMOD01000021">
    <property type="protein sequence ID" value="GGJ50088.1"/>
    <property type="molecule type" value="Genomic_DNA"/>
</dbReference>
<dbReference type="Gene3D" id="3.60.140.10">
    <property type="entry name" value="CNF1/YfiH-like putative cysteine hydrolases"/>
    <property type="match status" value="1"/>
</dbReference>
<dbReference type="SUPFAM" id="SSF64438">
    <property type="entry name" value="CNF1/YfiH-like putative cysteine hydrolases"/>
    <property type="match status" value="1"/>
</dbReference>
<keyword evidence="3" id="KW-0808">Transferase</keyword>
<comment type="caution">
    <text evidence="11">The sequence shown here is derived from an EMBL/GenBank/DDBJ whole genome shotgun (WGS) entry which is preliminary data.</text>
</comment>
<comment type="similarity">
    <text evidence="2 10">Belongs to the purine nucleoside phosphorylase YfiH/LACC1 family.</text>
</comment>
<dbReference type="Pfam" id="PF02578">
    <property type="entry name" value="Cu-oxidase_4"/>
    <property type="match status" value="1"/>
</dbReference>
<evidence type="ECO:0000256" key="4">
    <source>
        <dbReference type="ARBA" id="ARBA00022723"/>
    </source>
</evidence>
<evidence type="ECO:0000256" key="9">
    <source>
        <dbReference type="ARBA" id="ARBA00049893"/>
    </source>
</evidence>
<accession>A0ABQ2D978</accession>
<dbReference type="NCBIfam" id="TIGR00726">
    <property type="entry name" value="peptidoglycan editing factor PgeF"/>
    <property type="match status" value="1"/>
</dbReference>
<dbReference type="PANTHER" id="PTHR30616">
    <property type="entry name" value="UNCHARACTERIZED PROTEIN YFIH"/>
    <property type="match status" value="1"/>
</dbReference>
<evidence type="ECO:0000313" key="12">
    <source>
        <dbReference type="Proteomes" id="UP000632222"/>
    </source>
</evidence>
<reference evidence="12" key="1">
    <citation type="journal article" date="2019" name="Int. J. Syst. Evol. Microbiol.">
        <title>The Global Catalogue of Microorganisms (GCM) 10K type strain sequencing project: providing services to taxonomists for standard genome sequencing and annotation.</title>
        <authorList>
            <consortium name="The Broad Institute Genomics Platform"/>
            <consortium name="The Broad Institute Genome Sequencing Center for Infectious Disease"/>
            <person name="Wu L."/>
            <person name="Ma J."/>
        </authorList>
    </citation>
    <scope>NUCLEOTIDE SEQUENCE [LARGE SCALE GENOMIC DNA]</scope>
    <source>
        <strain evidence="12">JCM 14370</strain>
    </source>
</reference>
<dbReference type="InterPro" id="IPR003730">
    <property type="entry name" value="Cu_polyphenol_OxRdtase"/>
</dbReference>
<evidence type="ECO:0000256" key="5">
    <source>
        <dbReference type="ARBA" id="ARBA00022801"/>
    </source>
</evidence>
<keyword evidence="12" id="KW-1185">Reference proteome</keyword>
<comment type="catalytic activity">
    <reaction evidence="8">
        <text>adenosine + phosphate = alpha-D-ribose 1-phosphate + adenine</text>
        <dbReference type="Rhea" id="RHEA:27642"/>
        <dbReference type="ChEBI" id="CHEBI:16335"/>
        <dbReference type="ChEBI" id="CHEBI:16708"/>
        <dbReference type="ChEBI" id="CHEBI:43474"/>
        <dbReference type="ChEBI" id="CHEBI:57720"/>
        <dbReference type="EC" id="2.4.2.1"/>
    </reaction>
    <physiologicalReaction direction="left-to-right" evidence="8">
        <dbReference type="Rhea" id="RHEA:27643"/>
    </physiologicalReaction>
</comment>
<keyword evidence="6" id="KW-0862">Zinc</keyword>
<dbReference type="PANTHER" id="PTHR30616:SF2">
    <property type="entry name" value="PURINE NUCLEOSIDE PHOSPHORYLASE LACC1"/>
    <property type="match status" value="1"/>
</dbReference>
<evidence type="ECO:0000313" key="11">
    <source>
        <dbReference type="EMBL" id="GGJ50088.1"/>
    </source>
</evidence>
<organism evidence="11 12">
    <name type="scientific">Deinococcus roseus</name>
    <dbReference type="NCBI Taxonomy" id="392414"/>
    <lineage>
        <taxon>Bacteria</taxon>
        <taxon>Thermotogati</taxon>
        <taxon>Deinococcota</taxon>
        <taxon>Deinococci</taxon>
        <taxon>Deinococcales</taxon>
        <taxon>Deinococcaceae</taxon>
        <taxon>Deinococcus</taxon>
    </lineage>
</organism>
<name>A0ABQ2D978_9DEIO</name>
<sequence length="214" mass="22999">MSLAPFDSLNFDDRQDDPARVAENRRLALSALGFDLQQVARLNQIHSCDVVQARPGVQTGDALVSREIGQVLAIGTADCYPILFHDPEHGVIGAAHAGWRGTVGRIAALTLQAMQDLGARLETIQVAIGPGISAGQYPVGPEVAAQFLQAGFPERCIPGGTHLDLLEANLFVLQEAGIPTDHIWSAKRCSTEPDFFSYRRDAGTTGRMWAVIGL</sequence>
<dbReference type="InterPro" id="IPR038371">
    <property type="entry name" value="Cu_polyphenol_OxRdtase_sf"/>
</dbReference>